<dbReference type="AlphaFoldDB" id="A0A2L0F604"/>
<organism evidence="16 17">
    <name type="scientific">Sorangium cellulosum</name>
    <name type="common">Polyangium cellulosum</name>
    <dbReference type="NCBI Taxonomy" id="56"/>
    <lineage>
        <taxon>Bacteria</taxon>
        <taxon>Pseudomonadati</taxon>
        <taxon>Myxococcota</taxon>
        <taxon>Polyangia</taxon>
        <taxon>Polyangiales</taxon>
        <taxon>Polyangiaceae</taxon>
        <taxon>Sorangium</taxon>
    </lineage>
</organism>
<keyword evidence="7" id="KW-0862">Zinc</keyword>
<dbReference type="GO" id="GO:0003684">
    <property type="term" value="F:damaged DNA binding"/>
    <property type="evidence" value="ECO:0007669"/>
    <property type="project" value="InterPro"/>
</dbReference>
<accession>A0A2L0F604</accession>
<evidence type="ECO:0000256" key="4">
    <source>
        <dbReference type="ARBA" id="ARBA00022763"/>
    </source>
</evidence>
<dbReference type="SMART" id="SM01232">
    <property type="entry name" value="H2TH"/>
    <property type="match status" value="1"/>
</dbReference>
<evidence type="ECO:0000256" key="9">
    <source>
        <dbReference type="ARBA" id="ARBA00023204"/>
    </source>
</evidence>
<dbReference type="InterPro" id="IPR010979">
    <property type="entry name" value="Ribosomal_uS13-like_H2TH"/>
</dbReference>
<keyword evidence="12" id="KW-0326">Glycosidase</keyword>
<keyword evidence="5 13" id="KW-0863">Zinc-finger</keyword>
<evidence type="ECO:0000313" key="17">
    <source>
        <dbReference type="Proteomes" id="UP000238348"/>
    </source>
</evidence>
<dbReference type="Gene3D" id="1.10.8.50">
    <property type="match status" value="1"/>
</dbReference>
<dbReference type="InterPro" id="IPR012319">
    <property type="entry name" value="FPG_cat"/>
</dbReference>
<keyword evidence="6" id="KW-0378">Hydrolase</keyword>
<dbReference type="InterPro" id="IPR035937">
    <property type="entry name" value="FPG_N"/>
</dbReference>
<dbReference type="Pfam" id="PF01149">
    <property type="entry name" value="Fapy_DNA_glyco"/>
    <property type="match status" value="1"/>
</dbReference>
<keyword evidence="8" id="KW-0238">DNA-binding</keyword>
<dbReference type="SUPFAM" id="SSF57716">
    <property type="entry name" value="Glucocorticoid receptor-like (DNA-binding domain)"/>
    <property type="match status" value="1"/>
</dbReference>
<dbReference type="GO" id="GO:0016829">
    <property type="term" value="F:lyase activity"/>
    <property type="evidence" value="ECO:0007669"/>
    <property type="project" value="UniProtKB-KW"/>
</dbReference>
<dbReference type="SMART" id="SM00898">
    <property type="entry name" value="Fapy_DNA_glyco"/>
    <property type="match status" value="1"/>
</dbReference>
<dbReference type="GO" id="GO:0006284">
    <property type="term" value="P:base-excision repair"/>
    <property type="evidence" value="ECO:0007669"/>
    <property type="project" value="InterPro"/>
</dbReference>
<comment type="similarity">
    <text evidence="2">Belongs to the FPG family.</text>
</comment>
<keyword evidence="4" id="KW-0227">DNA damage</keyword>
<dbReference type="InterPro" id="IPR000214">
    <property type="entry name" value="Znf_DNA_glyclase/AP_lyase"/>
</dbReference>
<evidence type="ECO:0000256" key="13">
    <source>
        <dbReference type="PROSITE-ProRule" id="PRU00391"/>
    </source>
</evidence>
<evidence type="ECO:0000256" key="6">
    <source>
        <dbReference type="ARBA" id="ARBA00022801"/>
    </source>
</evidence>
<dbReference type="SUPFAM" id="SSF46946">
    <property type="entry name" value="S13-like H2TH domain"/>
    <property type="match status" value="1"/>
</dbReference>
<dbReference type="Pfam" id="PF06831">
    <property type="entry name" value="H2TH"/>
    <property type="match status" value="1"/>
</dbReference>
<dbReference type="InterPro" id="IPR015886">
    <property type="entry name" value="H2TH_FPG"/>
</dbReference>
<keyword evidence="11" id="KW-0511">Multifunctional enzyme</keyword>
<sequence length="309" mass="33984">MCPEVCARYFAGEAAYPGVVPERPDLEYVVPILARELRGAAVARARADSPVVLRILLPERLDELLPGATITRVTRRAHAVVLELAGARALDLVISPMLAGRFSIAPPGEQRIPTDLAFALTLADGRELRYRDEVQMGKVYVIARGDYDKIPGLGRVGLDVLDPRVFTREAFRAVARGRRDPVKDLLMDKAALDAMGNAYADEALFEAKIHPKVSVKSLSEETLDRLHGAIVRVVGDATRIIAERAPALDEKLRDFLKVRGRPGQPCPRCGDKLRRAPVHGHDAIYCPSCQPEERRGAAGELRRVKREPG</sequence>
<evidence type="ECO:0000256" key="3">
    <source>
        <dbReference type="ARBA" id="ARBA00022723"/>
    </source>
</evidence>
<dbReference type="PANTHER" id="PTHR22993:SF9">
    <property type="entry name" value="FORMAMIDOPYRIMIDINE-DNA GLYCOSYLASE"/>
    <property type="match status" value="1"/>
</dbReference>
<proteinExistence type="inferred from homology"/>
<dbReference type="GO" id="GO:0008270">
    <property type="term" value="F:zinc ion binding"/>
    <property type="evidence" value="ECO:0007669"/>
    <property type="project" value="UniProtKB-KW"/>
</dbReference>
<evidence type="ECO:0000313" key="16">
    <source>
        <dbReference type="EMBL" id="AUX46973.1"/>
    </source>
</evidence>
<keyword evidence="9" id="KW-0234">DNA repair</keyword>
<keyword evidence="10" id="KW-0456">Lyase</keyword>
<evidence type="ECO:0000256" key="1">
    <source>
        <dbReference type="ARBA" id="ARBA00001668"/>
    </source>
</evidence>
<dbReference type="Proteomes" id="UP000238348">
    <property type="component" value="Chromosome"/>
</dbReference>
<dbReference type="PROSITE" id="PS51066">
    <property type="entry name" value="ZF_FPG_2"/>
    <property type="match status" value="1"/>
</dbReference>
<dbReference type="GO" id="GO:0034039">
    <property type="term" value="F:8-oxo-7,8-dihydroguanine DNA N-glycosylase activity"/>
    <property type="evidence" value="ECO:0007669"/>
    <property type="project" value="TreeGrafter"/>
</dbReference>
<evidence type="ECO:0000256" key="12">
    <source>
        <dbReference type="ARBA" id="ARBA00023295"/>
    </source>
</evidence>
<dbReference type="PANTHER" id="PTHR22993">
    <property type="entry name" value="FORMAMIDOPYRIMIDINE-DNA GLYCOSYLASE"/>
    <property type="match status" value="1"/>
</dbReference>
<evidence type="ECO:0000256" key="7">
    <source>
        <dbReference type="ARBA" id="ARBA00022833"/>
    </source>
</evidence>
<comment type="catalytic activity">
    <reaction evidence="1">
        <text>Hydrolysis of DNA containing ring-opened 7-methylguanine residues, releasing 2,6-diamino-4-hydroxy-5-(N-methyl)formamidopyrimidine.</text>
        <dbReference type="EC" id="3.2.2.23"/>
    </reaction>
</comment>
<keyword evidence="3" id="KW-0479">Metal-binding</keyword>
<dbReference type="EMBL" id="CP012673">
    <property type="protein sequence ID" value="AUX46973.1"/>
    <property type="molecule type" value="Genomic_DNA"/>
</dbReference>
<dbReference type="SUPFAM" id="SSF81624">
    <property type="entry name" value="N-terminal domain of MutM-like DNA repair proteins"/>
    <property type="match status" value="1"/>
</dbReference>
<evidence type="ECO:0000256" key="5">
    <source>
        <dbReference type="ARBA" id="ARBA00022771"/>
    </source>
</evidence>
<reference evidence="16 17" key="1">
    <citation type="submission" date="2015-09" db="EMBL/GenBank/DDBJ databases">
        <title>Sorangium comparison.</title>
        <authorList>
            <person name="Zaburannyi N."/>
            <person name="Bunk B."/>
            <person name="Overmann J."/>
            <person name="Mueller R."/>
        </authorList>
    </citation>
    <scope>NUCLEOTIDE SEQUENCE [LARGE SCALE GENOMIC DNA]</scope>
    <source>
        <strain evidence="16 17">So ce26</strain>
    </source>
</reference>
<protein>
    <submittedName>
        <fullName evidence="16">DNA-formamidopyrimidine glycosylase</fullName>
    </submittedName>
</protein>
<evidence type="ECO:0000256" key="8">
    <source>
        <dbReference type="ARBA" id="ARBA00023125"/>
    </source>
</evidence>
<dbReference type="PROSITE" id="PS51068">
    <property type="entry name" value="FPG_CAT"/>
    <property type="match status" value="1"/>
</dbReference>
<dbReference type="Gene3D" id="3.20.190.10">
    <property type="entry name" value="MutM-like, N-terminal"/>
    <property type="match status" value="1"/>
</dbReference>
<evidence type="ECO:0000256" key="10">
    <source>
        <dbReference type="ARBA" id="ARBA00023239"/>
    </source>
</evidence>
<name>A0A2L0F604_SORCE</name>
<feature type="domain" description="Formamidopyrimidine-DNA glycosylase catalytic" evidence="15">
    <location>
        <begin position="21"/>
        <end position="137"/>
    </location>
</feature>
<evidence type="ECO:0000259" key="14">
    <source>
        <dbReference type="PROSITE" id="PS51066"/>
    </source>
</evidence>
<dbReference type="GO" id="GO:0003906">
    <property type="term" value="F:DNA-(apurinic or apyrimidinic site) endonuclease activity"/>
    <property type="evidence" value="ECO:0007669"/>
    <property type="project" value="InterPro"/>
</dbReference>
<feature type="domain" description="FPG-type" evidence="14">
    <location>
        <begin position="257"/>
        <end position="291"/>
    </location>
</feature>
<evidence type="ECO:0000256" key="11">
    <source>
        <dbReference type="ARBA" id="ARBA00023268"/>
    </source>
</evidence>
<evidence type="ECO:0000256" key="2">
    <source>
        <dbReference type="ARBA" id="ARBA00009409"/>
    </source>
</evidence>
<evidence type="ECO:0000259" key="15">
    <source>
        <dbReference type="PROSITE" id="PS51068"/>
    </source>
</evidence>
<gene>
    <name evidence="16" type="ORF">SOCE26_084830</name>
</gene>